<protein>
    <submittedName>
        <fullName evidence="1">Uncharacterized protein</fullName>
    </submittedName>
</protein>
<keyword evidence="2" id="KW-1185">Reference proteome</keyword>
<evidence type="ECO:0000313" key="2">
    <source>
        <dbReference type="Proteomes" id="UP000299102"/>
    </source>
</evidence>
<dbReference type="AlphaFoldDB" id="A0A4C1VDM2"/>
<gene>
    <name evidence="1" type="ORF">EVAR_96944_1</name>
</gene>
<accession>A0A4C1VDM2</accession>
<dbReference type="Proteomes" id="UP000299102">
    <property type="component" value="Unassembled WGS sequence"/>
</dbReference>
<reference evidence="1 2" key="1">
    <citation type="journal article" date="2019" name="Commun. Biol.">
        <title>The bagworm genome reveals a unique fibroin gene that provides high tensile strength.</title>
        <authorList>
            <person name="Kono N."/>
            <person name="Nakamura H."/>
            <person name="Ohtoshi R."/>
            <person name="Tomita M."/>
            <person name="Numata K."/>
            <person name="Arakawa K."/>
        </authorList>
    </citation>
    <scope>NUCLEOTIDE SEQUENCE [LARGE SCALE GENOMIC DNA]</scope>
</reference>
<evidence type="ECO:0000313" key="1">
    <source>
        <dbReference type="EMBL" id="GBP36951.1"/>
    </source>
</evidence>
<name>A0A4C1VDM2_EUMVA</name>
<organism evidence="1 2">
    <name type="scientific">Eumeta variegata</name>
    <name type="common">Bagworm moth</name>
    <name type="synonym">Eumeta japonica</name>
    <dbReference type="NCBI Taxonomy" id="151549"/>
    <lineage>
        <taxon>Eukaryota</taxon>
        <taxon>Metazoa</taxon>
        <taxon>Ecdysozoa</taxon>
        <taxon>Arthropoda</taxon>
        <taxon>Hexapoda</taxon>
        <taxon>Insecta</taxon>
        <taxon>Pterygota</taxon>
        <taxon>Neoptera</taxon>
        <taxon>Endopterygota</taxon>
        <taxon>Lepidoptera</taxon>
        <taxon>Glossata</taxon>
        <taxon>Ditrysia</taxon>
        <taxon>Tineoidea</taxon>
        <taxon>Psychidae</taxon>
        <taxon>Oiketicinae</taxon>
        <taxon>Eumeta</taxon>
    </lineage>
</organism>
<dbReference type="EMBL" id="BGZK01000326">
    <property type="protein sequence ID" value="GBP36951.1"/>
    <property type="molecule type" value="Genomic_DNA"/>
</dbReference>
<proteinExistence type="predicted"/>
<sequence length="122" mass="14314">MKIKRKPTKQPKRLVPKLAHKYGKGAVRFLRVGISGERNHGKGCVSLHVDTSFTIVRRTLVFHKRAADTPTPAPPPPGLFRTFTFFFFFRYRPWGRSNNREDVQLRDRWAVQGISAKRRRRR</sequence>
<comment type="caution">
    <text evidence="1">The sequence shown here is derived from an EMBL/GenBank/DDBJ whole genome shotgun (WGS) entry which is preliminary data.</text>
</comment>